<evidence type="ECO:0000313" key="4">
    <source>
        <dbReference type="Proteomes" id="UP001208570"/>
    </source>
</evidence>
<feature type="region of interest" description="Disordered" evidence="2">
    <location>
        <begin position="73"/>
        <end position="152"/>
    </location>
</feature>
<dbReference type="AlphaFoldDB" id="A0AAD9JIF6"/>
<accession>A0AAD9JIF6</accession>
<evidence type="ECO:0000256" key="1">
    <source>
        <dbReference type="ARBA" id="ARBA00009569"/>
    </source>
</evidence>
<dbReference type="InterPro" id="IPR026766">
    <property type="entry name" value="Fam133"/>
</dbReference>
<feature type="non-terminal residue" evidence="3">
    <location>
        <position position="167"/>
    </location>
</feature>
<sequence>MGKRDNRYAFINPLSMRSNGPKSCGPTIQDYLNRPRPTWEEVKKKIKEQEKGSNTLSLFEDKINLKYRKALDKRRKKLLRKHQRKQKKRRRTGRLKELSSLDSDSEHERYKKKTRKFKRKKHTKDPASSLSTSSSRLTDSKHFMKTKRRKSSTLEEVDIYTVLHTCG</sequence>
<proteinExistence type="inferred from homology"/>
<feature type="compositionally biased region" description="Basic residues" evidence="2">
    <location>
        <begin position="73"/>
        <end position="93"/>
    </location>
</feature>
<evidence type="ECO:0000313" key="3">
    <source>
        <dbReference type="EMBL" id="KAK2153769.1"/>
    </source>
</evidence>
<dbReference type="Proteomes" id="UP001208570">
    <property type="component" value="Unassembled WGS sequence"/>
</dbReference>
<feature type="compositionally biased region" description="Basic residues" evidence="2">
    <location>
        <begin position="110"/>
        <end position="123"/>
    </location>
</feature>
<dbReference type="PANTHER" id="PTHR31911">
    <property type="entry name" value="PROTEIN FAM133"/>
    <property type="match status" value="1"/>
</dbReference>
<feature type="region of interest" description="Disordered" evidence="2">
    <location>
        <begin position="1"/>
        <end position="36"/>
    </location>
</feature>
<reference evidence="3" key="1">
    <citation type="journal article" date="2023" name="Mol. Biol. Evol.">
        <title>Third-Generation Sequencing Reveals the Adaptive Role of the Epigenome in Three Deep-Sea Polychaetes.</title>
        <authorList>
            <person name="Perez M."/>
            <person name="Aroh O."/>
            <person name="Sun Y."/>
            <person name="Lan Y."/>
            <person name="Juniper S.K."/>
            <person name="Young C.R."/>
            <person name="Angers B."/>
            <person name="Qian P.Y."/>
        </authorList>
    </citation>
    <scope>NUCLEOTIDE SEQUENCE</scope>
    <source>
        <strain evidence="3">P08H-3</strain>
    </source>
</reference>
<organism evidence="3 4">
    <name type="scientific">Paralvinella palmiformis</name>
    <dbReference type="NCBI Taxonomy" id="53620"/>
    <lineage>
        <taxon>Eukaryota</taxon>
        <taxon>Metazoa</taxon>
        <taxon>Spiralia</taxon>
        <taxon>Lophotrochozoa</taxon>
        <taxon>Annelida</taxon>
        <taxon>Polychaeta</taxon>
        <taxon>Sedentaria</taxon>
        <taxon>Canalipalpata</taxon>
        <taxon>Terebellida</taxon>
        <taxon>Terebelliformia</taxon>
        <taxon>Alvinellidae</taxon>
        <taxon>Paralvinella</taxon>
    </lineage>
</organism>
<feature type="compositionally biased region" description="Basic and acidic residues" evidence="2">
    <location>
        <begin position="94"/>
        <end position="109"/>
    </location>
</feature>
<feature type="compositionally biased region" description="Low complexity" evidence="2">
    <location>
        <begin position="128"/>
        <end position="137"/>
    </location>
</feature>
<protein>
    <submittedName>
        <fullName evidence="3">Uncharacterized protein</fullName>
    </submittedName>
</protein>
<comment type="similarity">
    <text evidence="1">Belongs to the FAM133 family.</text>
</comment>
<gene>
    <name evidence="3" type="ORF">LSH36_287g05083</name>
</gene>
<keyword evidence="4" id="KW-1185">Reference proteome</keyword>
<dbReference type="PANTHER" id="PTHR31911:SF3">
    <property type="entry name" value="PROTEIN FAM133B"/>
    <property type="match status" value="1"/>
</dbReference>
<evidence type="ECO:0000256" key="2">
    <source>
        <dbReference type="SAM" id="MobiDB-lite"/>
    </source>
</evidence>
<dbReference type="EMBL" id="JAODUP010000287">
    <property type="protein sequence ID" value="KAK2153769.1"/>
    <property type="molecule type" value="Genomic_DNA"/>
</dbReference>
<name>A0AAD9JIF6_9ANNE</name>
<comment type="caution">
    <text evidence="3">The sequence shown here is derived from an EMBL/GenBank/DDBJ whole genome shotgun (WGS) entry which is preliminary data.</text>
</comment>